<sequence length="79" mass="8961">MTTEESLYNHYGGSPLLSFTQVAEILHRSPEGLRITLRTNCELANKLKPNRIKIGRRVYFKVSDIANLIDQATPDNMEA</sequence>
<evidence type="ECO:0000313" key="2">
    <source>
        <dbReference type="Proteomes" id="UP000694232"/>
    </source>
</evidence>
<gene>
    <name evidence="1" type="ORF">KNV97_16170</name>
</gene>
<protein>
    <submittedName>
        <fullName evidence="1">DNA-binding protein</fullName>
    </submittedName>
</protein>
<organism evidence="1 2">
    <name type="scientific">Vibrio ostreae</name>
    <dbReference type="NCBI Taxonomy" id="2841925"/>
    <lineage>
        <taxon>Bacteria</taxon>
        <taxon>Pseudomonadati</taxon>
        <taxon>Pseudomonadota</taxon>
        <taxon>Gammaproteobacteria</taxon>
        <taxon>Vibrionales</taxon>
        <taxon>Vibrionaceae</taxon>
        <taxon>Vibrio</taxon>
    </lineage>
</organism>
<dbReference type="KEGG" id="vos:KNV97_16170"/>
<proteinExistence type="predicted"/>
<dbReference type="AlphaFoldDB" id="A0A975UF21"/>
<dbReference type="Proteomes" id="UP000694232">
    <property type="component" value="Chromosome 1"/>
</dbReference>
<keyword evidence="2" id="KW-1185">Reference proteome</keyword>
<accession>A0A975UF21</accession>
<name>A0A975UF21_9VIBR</name>
<dbReference type="EMBL" id="CP076643">
    <property type="protein sequence ID" value="QXO19364.1"/>
    <property type="molecule type" value="Genomic_DNA"/>
</dbReference>
<dbReference type="GO" id="GO:0003677">
    <property type="term" value="F:DNA binding"/>
    <property type="evidence" value="ECO:0007669"/>
    <property type="project" value="UniProtKB-KW"/>
</dbReference>
<evidence type="ECO:0000313" key="1">
    <source>
        <dbReference type="EMBL" id="QXO19364.1"/>
    </source>
</evidence>
<reference evidence="1" key="1">
    <citation type="submission" date="2021-06" db="EMBL/GenBank/DDBJ databases">
        <title>Vibrio nov. sp., novel gut bacterium isolated from Yellow Sea oyster.</title>
        <authorList>
            <person name="Muhammad N."/>
            <person name="Nguyen T.H."/>
            <person name="Lee Y.-J."/>
            <person name="Ko J."/>
            <person name="Kim S.-G."/>
        </authorList>
    </citation>
    <scope>NUCLEOTIDE SEQUENCE</scope>
    <source>
        <strain evidence="1">OG9-811</strain>
    </source>
</reference>
<keyword evidence="1" id="KW-0238">DNA-binding</keyword>